<dbReference type="EMBL" id="JBANRG010000015">
    <property type="protein sequence ID" value="KAK7460522.1"/>
    <property type="molecule type" value="Genomic_DNA"/>
</dbReference>
<evidence type="ECO:0000313" key="2">
    <source>
        <dbReference type="EMBL" id="KAK7460522.1"/>
    </source>
</evidence>
<evidence type="ECO:0000256" key="1">
    <source>
        <dbReference type="SAM" id="MobiDB-lite"/>
    </source>
</evidence>
<feature type="region of interest" description="Disordered" evidence="1">
    <location>
        <begin position="496"/>
        <end position="561"/>
    </location>
</feature>
<comment type="caution">
    <text evidence="2">The sequence shown here is derived from an EMBL/GenBank/DDBJ whole genome shotgun (WGS) entry which is preliminary data.</text>
</comment>
<proteinExistence type="predicted"/>
<dbReference type="Proteomes" id="UP001498398">
    <property type="component" value="Unassembled WGS sequence"/>
</dbReference>
<reference evidence="2 3" key="1">
    <citation type="submission" date="2024-01" db="EMBL/GenBank/DDBJ databases">
        <title>A draft genome for the cacao thread blight pathogen Marasmiellus scandens.</title>
        <authorList>
            <person name="Baruah I.K."/>
            <person name="Leung J."/>
            <person name="Bukari Y."/>
            <person name="Amoako-Attah I."/>
            <person name="Meinhardt L.W."/>
            <person name="Bailey B.A."/>
            <person name="Cohen S.P."/>
        </authorList>
    </citation>
    <scope>NUCLEOTIDE SEQUENCE [LARGE SCALE GENOMIC DNA]</scope>
    <source>
        <strain evidence="2 3">GH-19</strain>
    </source>
</reference>
<evidence type="ECO:0000313" key="3">
    <source>
        <dbReference type="Proteomes" id="UP001498398"/>
    </source>
</evidence>
<protein>
    <submittedName>
        <fullName evidence="2">Uncharacterized protein</fullName>
    </submittedName>
</protein>
<accession>A0ABR1JFH0</accession>
<keyword evidence="3" id="KW-1185">Reference proteome</keyword>
<sequence>MFSIAPSLSALVDHDPSSSSFPSSSDQPLTPFEIASVNLERLGAIPPDLLIKSVEPEQRRINYALSGSGEPVYIDGESEDISGDAVMDERLSSTINALTESNEGPAQKAKTFGQKASDSNLSVNSALYDVQNHLKAHRGNAFKFRCFHINADEKKTDSQFGAVIKIQLSAESFRVYSSPPDFSTALEAENECAKLAIQDGVMQYIETEKIKPSCVYSPSDEFIPVDFPTFYNTLPRPFPVERFNKMTDSNAQSYSHQWLKSLEGLAATKQINFSSSVFHIKEMDRFGCVLRVELSSESGPHVSKTYLVEPYFKKQTVARAAVKVQAMVEGLKRLVDGYFDSNSTVSYPEVTPAMTEFVNKQVWQQLLSSCKALKRDYAPWLDYTNESNSWGCRMRLVIPAEISFNGTSIVREYVVPAIYQTKVQARAAACCIAAEDDIVEFVAHRGLPSREHSTLALRAAALLGGKRERRFKGEPDPSIPTAVSGATFDIDEEMEEGELRDDVDVISASSSSANPKSTVNLPGQALKERTTHKGPGDANKRPRDHVGADPNEKSTKKRRKA</sequence>
<gene>
    <name evidence="2" type="ORF">VKT23_009242</name>
</gene>
<name>A0ABR1JFH0_9AGAR</name>
<organism evidence="2 3">
    <name type="scientific">Marasmiellus scandens</name>
    <dbReference type="NCBI Taxonomy" id="2682957"/>
    <lineage>
        <taxon>Eukaryota</taxon>
        <taxon>Fungi</taxon>
        <taxon>Dikarya</taxon>
        <taxon>Basidiomycota</taxon>
        <taxon>Agaricomycotina</taxon>
        <taxon>Agaricomycetes</taxon>
        <taxon>Agaricomycetidae</taxon>
        <taxon>Agaricales</taxon>
        <taxon>Marasmiineae</taxon>
        <taxon>Omphalotaceae</taxon>
        <taxon>Marasmiellus</taxon>
    </lineage>
</organism>
<feature type="compositionally biased region" description="Basic and acidic residues" evidence="1">
    <location>
        <begin position="526"/>
        <end position="554"/>
    </location>
</feature>